<dbReference type="CDD" id="cd13220">
    <property type="entry name" value="PH-GRAM_GRAMDC"/>
    <property type="match status" value="1"/>
</dbReference>
<feature type="compositionally biased region" description="Low complexity" evidence="6">
    <location>
        <begin position="494"/>
        <end position="503"/>
    </location>
</feature>
<dbReference type="InterPro" id="IPR004182">
    <property type="entry name" value="GRAM"/>
</dbReference>
<dbReference type="InterPro" id="IPR031968">
    <property type="entry name" value="VASt"/>
</dbReference>
<reference evidence="9" key="1">
    <citation type="submission" date="2013-08" db="EMBL/GenBank/DDBJ databases">
        <title>Gene expansion shapes genome architecture in the human pathogen Lichtheimia corymbifera: an evolutionary genomics analysis in the ancient terrestrial Mucorales (Mucoromycotina).</title>
        <authorList>
            <person name="Schwartze V.U."/>
            <person name="Winter S."/>
            <person name="Shelest E."/>
            <person name="Marcet-Houben M."/>
            <person name="Horn F."/>
            <person name="Wehner S."/>
            <person name="Hoffmann K."/>
            <person name="Riege K."/>
            <person name="Sammeth M."/>
            <person name="Nowrousian M."/>
            <person name="Valiante V."/>
            <person name="Linde J."/>
            <person name="Jacobsen I.D."/>
            <person name="Marz M."/>
            <person name="Brakhage A.A."/>
            <person name="Gabaldon T."/>
            <person name="Bocker S."/>
            <person name="Voigt K."/>
        </authorList>
    </citation>
    <scope>NUCLEOTIDE SEQUENCE [LARGE SCALE GENOMIC DNA]</scope>
    <source>
        <strain evidence="9">FSU 9682</strain>
    </source>
</reference>
<evidence type="ECO:0000256" key="7">
    <source>
        <dbReference type="SAM" id="Phobius"/>
    </source>
</evidence>
<dbReference type="GO" id="GO:0005789">
    <property type="term" value="C:endoplasmic reticulum membrane"/>
    <property type="evidence" value="ECO:0007669"/>
    <property type="project" value="TreeGrafter"/>
</dbReference>
<comment type="subcellular location">
    <subcellularLocation>
        <location evidence="1">Membrane</location>
        <topology evidence="1">Single-pass membrane protein</topology>
    </subcellularLocation>
</comment>
<evidence type="ECO:0000256" key="3">
    <source>
        <dbReference type="ARBA" id="ARBA00022692"/>
    </source>
</evidence>
<dbReference type="PROSITE" id="PS51778">
    <property type="entry name" value="VAST"/>
    <property type="match status" value="1"/>
</dbReference>
<dbReference type="GO" id="GO:0005739">
    <property type="term" value="C:mitochondrion"/>
    <property type="evidence" value="ECO:0007669"/>
    <property type="project" value="TreeGrafter"/>
</dbReference>
<feature type="compositionally biased region" description="Low complexity" evidence="6">
    <location>
        <begin position="182"/>
        <end position="193"/>
    </location>
</feature>
<dbReference type="InterPro" id="IPR011993">
    <property type="entry name" value="PH-like_dom_sf"/>
</dbReference>
<dbReference type="VEuPathDB" id="FungiDB:LCOR_03706.1"/>
<dbReference type="Pfam" id="PF16016">
    <property type="entry name" value="VASt"/>
    <property type="match status" value="1"/>
</dbReference>
<feature type="region of interest" description="Disordered" evidence="6">
    <location>
        <begin position="214"/>
        <end position="293"/>
    </location>
</feature>
<dbReference type="Proteomes" id="UP000027586">
    <property type="component" value="Unassembled WGS sequence"/>
</dbReference>
<feature type="compositionally biased region" description="Polar residues" evidence="6">
    <location>
        <begin position="275"/>
        <end position="293"/>
    </location>
</feature>
<dbReference type="PANTHER" id="PTHR23319">
    <property type="entry name" value="GRAM DOMAIN CONTAINING 1B, ISOFORM E"/>
    <property type="match status" value="1"/>
</dbReference>
<keyword evidence="5 7" id="KW-0472">Membrane</keyword>
<dbReference type="AlphaFoldDB" id="A0A068RQC2"/>
<dbReference type="STRING" id="1263082.A0A068RQC2"/>
<feature type="region of interest" description="Disordered" evidence="6">
    <location>
        <begin position="1"/>
        <end position="67"/>
    </location>
</feature>
<dbReference type="OrthoDB" id="2162691at2759"/>
<evidence type="ECO:0000313" key="9">
    <source>
        <dbReference type="EMBL" id="CDH52199.1"/>
    </source>
</evidence>
<sequence length="636" mass="71064">MLSQSSPIPDEDGNNKLLSPSFYNINTGGPGPTCASTSTPILSRQLQGGSRSRRSSASTTCDDPASAKRNAEFHSMFRSIPEDDLLMDDYGCALQKEILVQGRMYVSKRHICFNANIFGWVTNLVIDFADIIDIEKRTTAIFIPNAIQISTHQSKYFFGSFLSRDQAFDQLKALWQEVQKRSQSTDSGDSTTTKVDDEYEDGLLTDDTLSTLSGGYSMDGDTLPPPPPTLVSPLDKPPSSDLSHRPYDRQKSLATITTGTTNRPHPSLDRRRTASESQLSARKNVQQNQRSDTTVCSCDTNGGHYTHTVMDQMYSSSIETIYGILANRAFLQKFLSETEKNTDVQVGPWEKGDGGMSGHFTRDISYIKPLNNSIGPRSTKCLLKEQVKHLDLENSVTQVITTQTPDVPSGGSFVVKTRLCIMWAGQGKVRVLVTVLVDFTKSSWLKSTIEKATIDGQTSYYKSLDVAIRGYLQPTPPPSAPPLSTKQQRRQRRQQQQQQQQQQRSKENDHRGASSSSGQASKAAKSTAWLDNVIQMLQQYQLPSMQHLTVLCMFLLVFINLFIASKMGHVTQRLENDIVASCQSSSADAFNNNQQYQQRFLELERMIRQAGNSIDQVSKAVEEQQRIMVQRNWPSF</sequence>
<proteinExistence type="inferred from homology"/>
<dbReference type="Pfam" id="PF02893">
    <property type="entry name" value="GRAM"/>
    <property type="match status" value="1"/>
</dbReference>
<feature type="compositionally biased region" description="Low complexity" evidence="6">
    <location>
        <begin position="513"/>
        <end position="522"/>
    </location>
</feature>
<dbReference type="GO" id="GO:0032934">
    <property type="term" value="F:sterol binding"/>
    <property type="evidence" value="ECO:0007669"/>
    <property type="project" value="TreeGrafter"/>
</dbReference>
<dbReference type="EMBL" id="CBTN010000012">
    <property type="protein sequence ID" value="CDH52199.1"/>
    <property type="molecule type" value="Genomic_DNA"/>
</dbReference>
<feature type="compositionally biased region" description="Basic and acidic residues" evidence="6">
    <location>
        <begin position="242"/>
        <end position="251"/>
    </location>
</feature>
<organism evidence="9 10">
    <name type="scientific">Lichtheimia corymbifera JMRC:FSU:9682</name>
    <dbReference type="NCBI Taxonomy" id="1263082"/>
    <lineage>
        <taxon>Eukaryota</taxon>
        <taxon>Fungi</taxon>
        <taxon>Fungi incertae sedis</taxon>
        <taxon>Mucoromycota</taxon>
        <taxon>Mucoromycotina</taxon>
        <taxon>Mucoromycetes</taxon>
        <taxon>Mucorales</taxon>
        <taxon>Lichtheimiaceae</taxon>
        <taxon>Lichtheimia</taxon>
    </lineage>
</organism>
<dbReference type="GO" id="GO:0120015">
    <property type="term" value="F:sterol transfer activity"/>
    <property type="evidence" value="ECO:0007669"/>
    <property type="project" value="TreeGrafter"/>
</dbReference>
<evidence type="ECO:0000256" key="6">
    <source>
        <dbReference type="SAM" id="MobiDB-lite"/>
    </source>
</evidence>
<feature type="region of interest" description="Disordered" evidence="6">
    <location>
        <begin position="471"/>
        <end position="522"/>
    </location>
</feature>
<evidence type="ECO:0000256" key="4">
    <source>
        <dbReference type="ARBA" id="ARBA00022989"/>
    </source>
</evidence>
<feature type="compositionally biased region" description="Polar residues" evidence="6">
    <location>
        <begin position="252"/>
        <end position="264"/>
    </location>
</feature>
<feature type="domain" description="VASt" evidence="8">
    <location>
        <begin position="305"/>
        <end position="476"/>
    </location>
</feature>
<comment type="caution">
    <text evidence="9">The sequence shown here is derived from an EMBL/GenBank/DDBJ whole genome shotgun (WGS) entry which is preliminary data.</text>
</comment>
<name>A0A068RQC2_9FUNG</name>
<evidence type="ECO:0000313" key="10">
    <source>
        <dbReference type="Proteomes" id="UP000027586"/>
    </source>
</evidence>
<keyword evidence="10" id="KW-1185">Reference proteome</keyword>
<protein>
    <submittedName>
        <fullName evidence="9">Uncharacterized conserved protein</fullName>
    </submittedName>
</protein>
<accession>A0A068RQC2</accession>
<feature type="region of interest" description="Disordered" evidence="6">
    <location>
        <begin position="179"/>
        <end position="200"/>
    </location>
</feature>
<evidence type="ECO:0000259" key="8">
    <source>
        <dbReference type="PROSITE" id="PS51778"/>
    </source>
</evidence>
<dbReference type="InterPro" id="IPR051482">
    <property type="entry name" value="Cholesterol_transport"/>
</dbReference>
<dbReference type="Gene3D" id="2.30.29.30">
    <property type="entry name" value="Pleckstrin-homology domain (PH domain)/Phosphotyrosine-binding domain (PTB)"/>
    <property type="match status" value="1"/>
</dbReference>
<gene>
    <name evidence="9" type="ORF">LCOR_03706.1</name>
</gene>
<comment type="similarity">
    <text evidence="2">Belongs to the YSP2 family.</text>
</comment>
<dbReference type="PANTHER" id="PTHR23319:SF4">
    <property type="entry name" value="GRAM DOMAIN CONTAINING 1B, ISOFORM E"/>
    <property type="match status" value="1"/>
</dbReference>
<evidence type="ECO:0000256" key="5">
    <source>
        <dbReference type="ARBA" id="ARBA00023136"/>
    </source>
</evidence>
<dbReference type="GO" id="GO:0005886">
    <property type="term" value="C:plasma membrane"/>
    <property type="evidence" value="ECO:0007669"/>
    <property type="project" value="TreeGrafter"/>
</dbReference>
<feature type="compositionally biased region" description="Low complexity" evidence="6">
    <location>
        <begin position="231"/>
        <end position="241"/>
    </location>
</feature>
<dbReference type="GO" id="GO:0032541">
    <property type="term" value="C:cortical endoplasmic reticulum"/>
    <property type="evidence" value="ECO:0007669"/>
    <property type="project" value="TreeGrafter"/>
</dbReference>
<dbReference type="GO" id="GO:0140268">
    <property type="term" value="C:endoplasmic reticulum-plasma membrane contact site"/>
    <property type="evidence" value="ECO:0007669"/>
    <property type="project" value="TreeGrafter"/>
</dbReference>
<dbReference type="GO" id="GO:0032366">
    <property type="term" value="P:intracellular sterol transport"/>
    <property type="evidence" value="ECO:0007669"/>
    <property type="project" value="TreeGrafter"/>
</dbReference>
<keyword evidence="3 7" id="KW-0812">Transmembrane</keyword>
<evidence type="ECO:0000256" key="1">
    <source>
        <dbReference type="ARBA" id="ARBA00004167"/>
    </source>
</evidence>
<keyword evidence="4 7" id="KW-1133">Transmembrane helix</keyword>
<dbReference type="SMART" id="SM00568">
    <property type="entry name" value="GRAM"/>
    <property type="match status" value="1"/>
</dbReference>
<feature type="compositionally biased region" description="Polar residues" evidence="6">
    <location>
        <begin position="16"/>
        <end position="27"/>
    </location>
</feature>
<feature type="transmembrane region" description="Helical" evidence="7">
    <location>
        <begin position="545"/>
        <end position="564"/>
    </location>
</feature>
<evidence type="ECO:0000256" key="2">
    <source>
        <dbReference type="ARBA" id="ARBA00006582"/>
    </source>
</evidence>